<keyword evidence="13" id="KW-1185">Reference proteome</keyword>
<dbReference type="InterPro" id="IPR001841">
    <property type="entry name" value="Znf_RING"/>
</dbReference>
<evidence type="ECO:0000256" key="3">
    <source>
        <dbReference type="ARBA" id="ARBA00022692"/>
    </source>
</evidence>
<dbReference type="GO" id="GO:0016740">
    <property type="term" value="F:transferase activity"/>
    <property type="evidence" value="ECO:0007669"/>
    <property type="project" value="UniProtKB-KW"/>
</dbReference>
<evidence type="ECO:0000256" key="7">
    <source>
        <dbReference type="ARBA" id="ARBA00023136"/>
    </source>
</evidence>
<dbReference type="Proteomes" id="UP000038010">
    <property type="component" value="Unassembled WGS sequence"/>
</dbReference>
<proteinExistence type="inferred from homology"/>
<reference evidence="12 13" key="1">
    <citation type="submission" date="2015-06" db="EMBL/GenBank/DDBJ databases">
        <title>Draft genome of the ant-associated black yeast Phialophora attae CBS 131958.</title>
        <authorList>
            <person name="Moreno L.F."/>
            <person name="Stielow B.J."/>
            <person name="de Hoog S."/>
            <person name="Vicente V.A."/>
            <person name="Weiss V.A."/>
            <person name="de Vries M."/>
            <person name="Cruz L.M."/>
            <person name="Souza E.M."/>
        </authorList>
    </citation>
    <scope>NUCLEOTIDE SEQUENCE [LARGE SCALE GENOMIC DNA]</scope>
    <source>
        <strain evidence="12 13">CBS 131958</strain>
    </source>
</reference>
<dbReference type="GO" id="GO:0008270">
    <property type="term" value="F:zinc ion binding"/>
    <property type="evidence" value="ECO:0007669"/>
    <property type="project" value="UniProtKB-KW"/>
</dbReference>
<dbReference type="STRING" id="1664694.A0A0N1HAI6"/>
<evidence type="ECO:0000256" key="1">
    <source>
        <dbReference type="ARBA" id="ARBA00004167"/>
    </source>
</evidence>
<dbReference type="EMBL" id="LFJN01000002">
    <property type="protein sequence ID" value="KPI44984.1"/>
    <property type="molecule type" value="Genomic_DNA"/>
</dbReference>
<evidence type="ECO:0000256" key="9">
    <source>
        <dbReference type="PROSITE-ProRule" id="PRU00175"/>
    </source>
</evidence>
<gene>
    <name evidence="12" type="ORF">AB675_2780</name>
</gene>
<dbReference type="OrthoDB" id="8062037at2759"/>
<feature type="domain" description="RING-type" evidence="11">
    <location>
        <begin position="240"/>
        <end position="281"/>
    </location>
</feature>
<evidence type="ECO:0000256" key="6">
    <source>
        <dbReference type="ARBA" id="ARBA00022989"/>
    </source>
</evidence>
<accession>A0A0N1HAI6</accession>
<dbReference type="VEuPathDB" id="FungiDB:AB675_2780"/>
<feature type="transmembrane region" description="Helical" evidence="10">
    <location>
        <begin position="157"/>
        <end position="177"/>
    </location>
</feature>
<dbReference type="GO" id="GO:0016020">
    <property type="term" value="C:membrane"/>
    <property type="evidence" value="ECO:0007669"/>
    <property type="project" value="UniProtKB-SubCell"/>
</dbReference>
<comment type="similarity">
    <text evidence="8">Belongs to the RING-type zinc finger family. ATL subfamily.</text>
</comment>
<dbReference type="SUPFAM" id="SSF57850">
    <property type="entry name" value="RING/U-box"/>
    <property type="match status" value="1"/>
</dbReference>
<organism evidence="12 13">
    <name type="scientific">Cyphellophora attinorum</name>
    <dbReference type="NCBI Taxonomy" id="1664694"/>
    <lineage>
        <taxon>Eukaryota</taxon>
        <taxon>Fungi</taxon>
        <taxon>Dikarya</taxon>
        <taxon>Ascomycota</taxon>
        <taxon>Pezizomycotina</taxon>
        <taxon>Eurotiomycetes</taxon>
        <taxon>Chaetothyriomycetidae</taxon>
        <taxon>Chaetothyriales</taxon>
        <taxon>Cyphellophoraceae</taxon>
        <taxon>Cyphellophora</taxon>
    </lineage>
</organism>
<evidence type="ECO:0000313" key="13">
    <source>
        <dbReference type="Proteomes" id="UP000038010"/>
    </source>
</evidence>
<evidence type="ECO:0000256" key="8">
    <source>
        <dbReference type="ARBA" id="ARBA00024209"/>
    </source>
</evidence>
<evidence type="ECO:0000256" key="5">
    <source>
        <dbReference type="ARBA" id="ARBA00022833"/>
    </source>
</evidence>
<feature type="transmembrane region" description="Helical" evidence="10">
    <location>
        <begin position="125"/>
        <end position="145"/>
    </location>
</feature>
<protein>
    <recommendedName>
        <fullName evidence="11">RING-type domain-containing protein</fullName>
    </recommendedName>
</protein>
<dbReference type="GeneID" id="28734658"/>
<keyword evidence="2" id="KW-0808">Transferase</keyword>
<evidence type="ECO:0000313" key="12">
    <source>
        <dbReference type="EMBL" id="KPI44984.1"/>
    </source>
</evidence>
<dbReference type="Pfam" id="PF13639">
    <property type="entry name" value="zf-RING_2"/>
    <property type="match status" value="1"/>
</dbReference>
<dbReference type="InterPro" id="IPR044602">
    <property type="entry name" value="ATL10/ATL72-79-like"/>
</dbReference>
<dbReference type="Gene3D" id="3.30.40.10">
    <property type="entry name" value="Zinc/RING finger domain, C3HC4 (zinc finger)"/>
    <property type="match status" value="1"/>
</dbReference>
<keyword evidence="7 10" id="KW-0472">Membrane</keyword>
<dbReference type="AlphaFoldDB" id="A0A0N1HAI6"/>
<comment type="caution">
    <text evidence="12">The sequence shown here is derived from an EMBL/GenBank/DDBJ whole genome shotgun (WGS) entry which is preliminary data.</text>
</comment>
<dbReference type="PANTHER" id="PTHR46905:SF7">
    <property type="entry name" value="RING-H2 FINGER PROTEIN ATL78"/>
    <property type="match status" value="1"/>
</dbReference>
<keyword evidence="3 10" id="KW-0812">Transmembrane</keyword>
<comment type="subcellular location">
    <subcellularLocation>
        <location evidence="1">Membrane</location>
        <topology evidence="1">Single-pass membrane protein</topology>
    </subcellularLocation>
</comment>
<keyword evidence="9" id="KW-0863">Zinc-finger</keyword>
<dbReference type="PROSITE" id="PS50089">
    <property type="entry name" value="ZF_RING_2"/>
    <property type="match status" value="1"/>
</dbReference>
<sequence>MLGYKNTSPAEVLQRYKVFAMYTMLTNTTMNTFETLQGAKVSAMYATLTSATTNVFEALLDPKFSAAQLMNSFAYTIEWVCLLDMLFIISIGALWLIVLGPGTFRDRVQVVIAALRRQANELGTYHLIIGYLFVCGMPFMARIYRSRGSMKNPYLDLLLSMCSMLWFGLMLALGRLLRAPKRPKNNLYAPSHHAFPAFAILSITGSPATNDLVMKVAPTVPDTEKRTLLIQNLGEDDTKCTVCLDEFIVGDRIVWLPSCRHVLHEECCKKWWNIRMSCTRCGVRYTWVLRPKGEMMRRLASS</sequence>
<evidence type="ECO:0000259" key="11">
    <source>
        <dbReference type="PROSITE" id="PS50089"/>
    </source>
</evidence>
<dbReference type="InterPro" id="IPR013083">
    <property type="entry name" value="Znf_RING/FYVE/PHD"/>
</dbReference>
<dbReference type="RefSeq" id="XP_018004947.1">
    <property type="nucleotide sequence ID" value="XM_018142778.1"/>
</dbReference>
<keyword evidence="5" id="KW-0862">Zinc</keyword>
<evidence type="ECO:0000256" key="2">
    <source>
        <dbReference type="ARBA" id="ARBA00022679"/>
    </source>
</evidence>
<keyword evidence="4" id="KW-0479">Metal-binding</keyword>
<evidence type="ECO:0000256" key="10">
    <source>
        <dbReference type="SAM" id="Phobius"/>
    </source>
</evidence>
<name>A0A0N1HAI6_9EURO</name>
<dbReference type="GO" id="GO:0016567">
    <property type="term" value="P:protein ubiquitination"/>
    <property type="evidence" value="ECO:0007669"/>
    <property type="project" value="InterPro"/>
</dbReference>
<keyword evidence="6 10" id="KW-1133">Transmembrane helix</keyword>
<evidence type="ECO:0000256" key="4">
    <source>
        <dbReference type="ARBA" id="ARBA00022723"/>
    </source>
</evidence>
<dbReference type="PANTHER" id="PTHR46905">
    <property type="entry name" value="RING-H2 FINGER PROTEIN ATL78"/>
    <property type="match status" value="1"/>
</dbReference>
<feature type="transmembrane region" description="Helical" evidence="10">
    <location>
        <begin position="85"/>
        <end position="104"/>
    </location>
</feature>